<feature type="compositionally biased region" description="Basic and acidic residues" evidence="1">
    <location>
        <begin position="35"/>
        <end position="47"/>
    </location>
</feature>
<dbReference type="InterPro" id="IPR040532">
    <property type="entry name" value="MapZ_C2"/>
</dbReference>
<feature type="compositionally biased region" description="Basic and acidic residues" evidence="1">
    <location>
        <begin position="167"/>
        <end position="177"/>
    </location>
</feature>
<evidence type="ECO:0000313" key="4">
    <source>
        <dbReference type="EMBL" id="MBO0441706.1"/>
    </source>
</evidence>
<dbReference type="RefSeq" id="WP_207113663.1">
    <property type="nucleotide sequence ID" value="NZ_JAFLWD010000045.1"/>
</dbReference>
<accession>A0ABS3H2E8</accession>
<feature type="domain" description="MapZ extracellular" evidence="2">
    <location>
        <begin position="316"/>
        <end position="442"/>
    </location>
</feature>
<dbReference type="Proteomes" id="UP000664632">
    <property type="component" value="Unassembled WGS sequence"/>
</dbReference>
<feature type="region of interest" description="Disordered" evidence="1">
    <location>
        <begin position="79"/>
        <end position="247"/>
    </location>
</feature>
<dbReference type="InterPro" id="IPR041295">
    <property type="entry name" value="MapZ_EC1"/>
</dbReference>
<dbReference type="EMBL" id="JAFLWD010000045">
    <property type="protein sequence ID" value="MBO0441706.1"/>
    <property type="molecule type" value="Genomic_DNA"/>
</dbReference>
<evidence type="ECO:0000313" key="5">
    <source>
        <dbReference type="Proteomes" id="UP000664632"/>
    </source>
</evidence>
<protein>
    <submittedName>
        <fullName evidence="4">Zinc ribbon domain-containing protein</fullName>
    </submittedName>
</protein>
<dbReference type="Pfam" id="PF18041">
    <property type="entry name" value="MapZ_EC1"/>
    <property type="match status" value="1"/>
</dbReference>
<proteinExistence type="predicted"/>
<dbReference type="Pfam" id="PF18708">
    <property type="entry name" value="MapZ_C2"/>
    <property type="match status" value="1"/>
</dbReference>
<feature type="compositionally biased region" description="Basic and acidic residues" evidence="1">
    <location>
        <begin position="127"/>
        <end position="142"/>
    </location>
</feature>
<organism evidence="4 5">
    <name type="scientific">Candidatus Enterococcus ikei</name>
    <dbReference type="NCBI Taxonomy" id="2815326"/>
    <lineage>
        <taxon>Bacteria</taxon>
        <taxon>Bacillati</taxon>
        <taxon>Bacillota</taxon>
        <taxon>Bacilli</taxon>
        <taxon>Lactobacillales</taxon>
        <taxon>Enterococcaceae</taxon>
        <taxon>Enterococcus</taxon>
    </lineage>
</organism>
<evidence type="ECO:0000256" key="1">
    <source>
        <dbReference type="SAM" id="MobiDB-lite"/>
    </source>
</evidence>
<gene>
    <name evidence="4" type="ORF">JZO69_15170</name>
</gene>
<feature type="region of interest" description="Disordered" evidence="1">
    <location>
        <begin position="266"/>
        <end position="287"/>
    </location>
</feature>
<sequence length="651" mass="72291">MTKQCPNCGSEIDNKKETCPKCGHSFNEDQLNEESLPKENLENDQNKENTSSFLNKDQNENIEWSELKDMSIGHVMTMFNEQKTDEESETNEQEQAEELTTASKATKEDPKEAGQVSNAATLSQYINEHKNETQDNIEKTAIEAETELPEETNPKTESDAEIPLSDEQSKPKDKGLDDVNPNEPENTPAKPTDTKSEQVKEDKPREEITKFTKPDDQTPETKPIGPKALPVNKTEIPSKSKKPEEIEMDEAPIFFKDVEEANAAKSQFVKPTENNKSKEEPSTPSANKNYKKMSIALAAVVVIVGGSWFAYSQTQKKSATGGEVTQKQEKLATQTEKELNSYFSDDKQLFLKPEMVSVSTKTIKEHLDTLKDDSNYKKLDALYNKVTDKQSVITKANELFAQPIIDGSKLNDVAIKADKKIDVTKREEKDDFDRLINQAIDQASNQYDQLQKAKLAVDVFYKNNELTETLTRENYTAAKTEVDKVKSESLRKPLSEVLVKASSTLNDLEAAAAVQPPVSVDQTPATTPSDTISDYQGNNTQTGSGVQPDSNTFSAPNAEGIYTDPVYSVNPSDVSDMSNPAWSWAPGVQEKVIATCIQRGYITAGGYSLQPARIINGEGYYNLYGSDNQYLVTINAKTGWFKGNASRNAGR</sequence>
<feature type="compositionally biased region" description="Basic and acidic residues" evidence="1">
    <location>
        <begin position="192"/>
        <end position="216"/>
    </location>
</feature>
<evidence type="ECO:0000259" key="3">
    <source>
        <dbReference type="Pfam" id="PF18708"/>
    </source>
</evidence>
<evidence type="ECO:0000259" key="2">
    <source>
        <dbReference type="Pfam" id="PF18041"/>
    </source>
</evidence>
<comment type="caution">
    <text evidence="4">The sequence shown here is derived from an EMBL/GenBank/DDBJ whole genome shotgun (WGS) entry which is preliminary data.</text>
</comment>
<feature type="compositionally biased region" description="Polar residues" evidence="1">
    <location>
        <begin position="520"/>
        <end position="555"/>
    </location>
</feature>
<feature type="region of interest" description="Disordered" evidence="1">
    <location>
        <begin position="1"/>
        <end position="61"/>
    </location>
</feature>
<name>A0ABS3H2E8_9ENTE</name>
<reference evidence="4 5" key="1">
    <citation type="submission" date="2021-03" db="EMBL/GenBank/DDBJ databases">
        <title>Enterococcal diversity collection.</title>
        <authorList>
            <person name="Gilmore M.S."/>
            <person name="Schwartzman J."/>
            <person name="Van Tyne D."/>
            <person name="Martin M."/>
            <person name="Earl A.M."/>
            <person name="Manson A.L."/>
            <person name="Straub T."/>
            <person name="Salamzade R."/>
            <person name="Saavedra J."/>
            <person name="Lebreton F."/>
            <person name="Prichula J."/>
            <person name="Schaufler K."/>
            <person name="Gaca A."/>
            <person name="Sgardioli B."/>
            <person name="Wagenaar J."/>
            <person name="Strong T."/>
        </authorList>
    </citation>
    <scope>NUCLEOTIDE SEQUENCE [LARGE SCALE GENOMIC DNA]</scope>
    <source>
        <strain evidence="4 5">DIV0869a</strain>
    </source>
</reference>
<keyword evidence="5" id="KW-1185">Reference proteome</keyword>
<feature type="domain" description="MapZ extracellular C-terminal" evidence="3">
    <location>
        <begin position="566"/>
        <end position="644"/>
    </location>
</feature>
<feature type="compositionally biased region" description="Polar residues" evidence="1">
    <location>
        <begin position="115"/>
        <end position="126"/>
    </location>
</feature>
<feature type="region of interest" description="Disordered" evidence="1">
    <location>
        <begin position="519"/>
        <end position="558"/>
    </location>
</feature>
<feature type="compositionally biased region" description="Acidic residues" evidence="1">
    <location>
        <begin position="84"/>
        <end position="97"/>
    </location>
</feature>
<feature type="compositionally biased region" description="Basic and acidic residues" evidence="1">
    <location>
        <begin position="236"/>
        <end position="245"/>
    </location>
</feature>